<organism evidence="2 3">
    <name type="scientific">Candidatus Faecalibacterium gallistercoris</name>
    <dbReference type="NCBI Taxonomy" id="2838579"/>
    <lineage>
        <taxon>Bacteria</taxon>
        <taxon>Bacillati</taxon>
        <taxon>Bacillota</taxon>
        <taxon>Clostridia</taxon>
        <taxon>Eubacteriales</taxon>
        <taxon>Oscillospiraceae</taxon>
        <taxon>Faecalibacterium</taxon>
    </lineage>
</organism>
<reference evidence="2" key="1">
    <citation type="journal article" date="2021" name="PeerJ">
        <title>Extensive microbial diversity within the chicken gut microbiome revealed by metagenomics and culture.</title>
        <authorList>
            <person name="Gilroy R."/>
            <person name="Ravi A."/>
            <person name="Getino M."/>
            <person name="Pursley I."/>
            <person name="Horton D.L."/>
            <person name="Alikhan N.F."/>
            <person name="Baker D."/>
            <person name="Gharbi K."/>
            <person name="Hall N."/>
            <person name="Watson M."/>
            <person name="Adriaenssens E.M."/>
            <person name="Foster-Nyarko E."/>
            <person name="Jarju S."/>
            <person name="Secka A."/>
            <person name="Antonio M."/>
            <person name="Oren A."/>
            <person name="Chaudhuri R.R."/>
            <person name="La Ragione R."/>
            <person name="Hildebrand F."/>
            <person name="Pallen M.J."/>
        </authorList>
    </citation>
    <scope>NUCLEOTIDE SEQUENCE</scope>
    <source>
        <strain evidence="2">ChiBcec16-3735</strain>
    </source>
</reference>
<feature type="region of interest" description="Disordered" evidence="1">
    <location>
        <begin position="63"/>
        <end position="90"/>
    </location>
</feature>
<evidence type="ECO:0000313" key="2">
    <source>
        <dbReference type="EMBL" id="HIZ57528.1"/>
    </source>
</evidence>
<dbReference type="AlphaFoldDB" id="A0A9D2FFI1"/>
<sequence>MAQNKNGSLRDLQRTTALLSGLLAKEAKALDARRREEGEGDMKALKEITAVLKDLAAVAKSLGEQDGGSAGSEYGVVLLPPAGEGKEEPL</sequence>
<protein>
    <submittedName>
        <fullName evidence="2">Chemotaxis protein</fullName>
    </submittedName>
</protein>
<reference evidence="2" key="2">
    <citation type="submission" date="2021-04" db="EMBL/GenBank/DDBJ databases">
        <authorList>
            <person name="Gilroy R."/>
        </authorList>
    </citation>
    <scope>NUCLEOTIDE SEQUENCE</scope>
    <source>
        <strain evidence="2">ChiBcec16-3735</strain>
    </source>
</reference>
<comment type="caution">
    <text evidence="2">The sequence shown here is derived from an EMBL/GenBank/DDBJ whole genome shotgun (WGS) entry which is preliminary data.</text>
</comment>
<evidence type="ECO:0000313" key="3">
    <source>
        <dbReference type="Proteomes" id="UP000824065"/>
    </source>
</evidence>
<evidence type="ECO:0000256" key="1">
    <source>
        <dbReference type="SAM" id="MobiDB-lite"/>
    </source>
</evidence>
<dbReference type="Proteomes" id="UP000824065">
    <property type="component" value="Unassembled WGS sequence"/>
</dbReference>
<name>A0A9D2FFI1_9FIRM</name>
<dbReference type="EMBL" id="DXBJ01000021">
    <property type="protein sequence ID" value="HIZ57528.1"/>
    <property type="molecule type" value="Genomic_DNA"/>
</dbReference>
<accession>A0A9D2FFI1</accession>
<gene>
    <name evidence="2" type="ORF">H9725_02925</name>
</gene>
<proteinExistence type="predicted"/>